<dbReference type="GO" id="GO:0016226">
    <property type="term" value="P:iron-sulfur cluster assembly"/>
    <property type="evidence" value="ECO:0007669"/>
    <property type="project" value="TreeGrafter"/>
</dbReference>
<dbReference type="SUPFAM" id="SSF103025">
    <property type="entry name" value="Folate-binding domain"/>
    <property type="match status" value="1"/>
</dbReference>
<dbReference type="AlphaFoldDB" id="A0AAJ6CL18"/>
<keyword evidence="8" id="KW-1185">Reference proteome</keyword>
<feature type="compositionally biased region" description="Polar residues" evidence="5">
    <location>
        <begin position="305"/>
        <end position="317"/>
    </location>
</feature>
<comment type="subcellular location">
    <subcellularLocation>
        <location evidence="1">Mitochondrion</location>
    </subcellularLocation>
</comment>
<comment type="similarity">
    <text evidence="4">Belongs to the GcvT family. CAF17/IBA57 subfamily.</text>
</comment>
<proteinExistence type="inferred from homology"/>
<protein>
    <submittedName>
        <fullName evidence="7">Ccr4 associated factor</fullName>
    </submittedName>
</protein>
<dbReference type="InterPro" id="IPR057460">
    <property type="entry name" value="CAF17_C"/>
</dbReference>
<keyword evidence="2" id="KW-0809">Transit peptide</keyword>
<dbReference type="PANTHER" id="PTHR22602:SF0">
    <property type="entry name" value="TRANSFERASE CAF17, MITOCHONDRIAL-RELATED"/>
    <property type="match status" value="1"/>
</dbReference>
<keyword evidence="3" id="KW-0496">Mitochondrion</keyword>
<dbReference type="InterPro" id="IPR017703">
    <property type="entry name" value="YgfZ/GCV_T_CS"/>
</dbReference>
<dbReference type="InterPro" id="IPR027266">
    <property type="entry name" value="TrmE/GcvT-like"/>
</dbReference>
<evidence type="ECO:0000256" key="1">
    <source>
        <dbReference type="ARBA" id="ARBA00004173"/>
    </source>
</evidence>
<name>A0AAJ6CL18_9BASI</name>
<dbReference type="Proteomes" id="UP001217582">
    <property type="component" value="Chromosome 3"/>
</dbReference>
<dbReference type="EMBL" id="CP119918">
    <property type="protein sequence ID" value="WFD15427.1"/>
    <property type="molecule type" value="Genomic_DNA"/>
</dbReference>
<gene>
    <name evidence="7" type="primary">CAF17</name>
    <name evidence="7" type="ORF">MARU1_001445</name>
</gene>
<dbReference type="Gene3D" id="3.30.1360.120">
    <property type="entry name" value="Probable tRNA modification gtpase trme, domain 1"/>
    <property type="match status" value="1"/>
</dbReference>
<feature type="region of interest" description="Disordered" evidence="5">
    <location>
        <begin position="291"/>
        <end position="319"/>
    </location>
</feature>
<evidence type="ECO:0000313" key="8">
    <source>
        <dbReference type="Proteomes" id="UP001217582"/>
    </source>
</evidence>
<dbReference type="NCBIfam" id="TIGR03317">
    <property type="entry name" value="ygfZ_signature"/>
    <property type="match status" value="1"/>
</dbReference>
<evidence type="ECO:0000256" key="5">
    <source>
        <dbReference type="SAM" id="MobiDB-lite"/>
    </source>
</evidence>
<dbReference type="Pfam" id="PF25455">
    <property type="entry name" value="Beta-barrel_CAF17_C"/>
    <property type="match status" value="1"/>
</dbReference>
<evidence type="ECO:0000256" key="3">
    <source>
        <dbReference type="ARBA" id="ARBA00023128"/>
    </source>
</evidence>
<organism evidence="7 8">
    <name type="scientific">Malassezia arunalokei</name>
    <dbReference type="NCBI Taxonomy" id="1514897"/>
    <lineage>
        <taxon>Eukaryota</taxon>
        <taxon>Fungi</taxon>
        <taxon>Dikarya</taxon>
        <taxon>Basidiomycota</taxon>
        <taxon>Ustilaginomycotina</taxon>
        <taxon>Malasseziomycetes</taxon>
        <taxon>Malasseziales</taxon>
        <taxon>Malasseziaceae</taxon>
        <taxon>Malassezia</taxon>
    </lineage>
</organism>
<accession>A0AAJ6CL18</accession>
<feature type="domain" description="CAF17 C-terminal" evidence="6">
    <location>
        <begin position="261"/>
        <end position="373"/>
    </location>
</feature>
<dbReference type="PANTHER" id="PTHR22602">
    <property type="entry name" value="TRANSFERASE CAF17, MITOCHONDRIAL-RELATED"/>
    <property type="match status" value="1"/>
</dbReference>
<evidence type="ECO:0000313" key="7">
    <source>
        <dbReference type="EMBL" id="WFD15427.1"/>
    </source>
</evidence>
<evidence type="ECO:0000256" key="2">
    <source>
        <dbReference type="ARBA" id="ARBA00022946"/>
    </source>
</evidence>
<dbReference type="GO" id="GO:0005759">
    <property type="term" value="C:mitochondrial matrix"/>
    <property type="evidence" value="ECO:0007669"/>
    <property type="project" value="TreeGrafter"/>
</dbReference>
<sequence length="374" mass="42288">MNQPNSRMLRSWVSSMPFTLRATHRLLSTASTHSLYGCRIPHRALYEFKGRDVMKYLQGCMSKNVQSLEECVMSQSFKQGQNAFYTSFLNPQGRVMADAFVHLIPTAQEPCVLIELDDTISEDLITFLRRFKLRSKFQINNVSSQWDVYQVWGKGPLDMTVLRTQPASYAFKDIRTPDMGWRVVVPKGRALPWKNVITAPDADYTIHRISQGVPEGAQDIHMGSSLPLESCLDYMHGVDFHKGCYIGQELTARTYFTGLVRKRIMPVSFSTEPPQLTRPLKIDNCTNIQLPDPDADVHLKEPGSLGSNETSKPSRSRSAGKFLSGIHNIGLAILRFEHVDKAQNGEAVHPNLVTEASDGTTLYLHAFRPSWWKQ</sequence>
<evidence type="ECO:0000259" key="6">
    <source>
        <dbReference type="Pfam" id="PF25455"/>
    </source>
</evidence>
<evidence type="ECO:0000256" key="4">
    <source>
        <dbReference type="ARBA" id="ARBA00093447"/>
    </source>
</evidence>
<dbReference type="InterPro" id="IPR045179">
    <property type="entry name" value="YgfZ/GcvT"/>
</dbReference>
<reference evidence="7 8" key="1">
    <citation type="submission" date="2023-03" db="EMBL/GenBank/DDBJ databases">
        <title>Mating type loci evolution in Malassezia.</title>
        <authorList>
            <person name="Coelho M.A."/>
        </authorList>
    </citation>
    <scope>NUCLEOTIDE SEQUENCE [LARGE SCALE GENOMIC DNA]</scope>
    <source>
        <strain evidence="7 8">CBS 13387</strain>
    </source>
</reference>